<dbReference type="SFLD" id="SFLDG01129">
    <property type="entry name" value="C1.5:_HAD__Beta-PGM__Phosphata"/>
    <property type="match status" value="1"/>
</dbReference>
<comment type="similarity">
    <text evidence="3">Belongs to the HAD-like hydrolase superfamily. CbbY/CbbZ/Gph/YieH family.</text>
</comment>
<reference evidence="5 6" key="1">
    <citation type="submission" date="2016-10" db="EMBL/GenBank/DDBJ databases">
        <authorList>
            <person name="de Groot N.N."/>
        </authorList>
    </citation>
    <scope>NUCLEOTIDE SEQUENCE [LARGE SCALE GENOMIC DNA]</scope>
    <source>
        <strain evidence="5 6">DSM 24956</strain>
    </source>
</reference>
<evidence type="ECO:0000256" key="3">
    <source>
        <dbReference type="ARBA" id="ARBA00006171"/>
    </source>
</evidence>
<dbReference type="OrthoDB" id="9807630at2"/>
<dbReference type="SUPFAM" id="SSF56784">
    <property type="entry name" value="HAD-like"/>
    <property type="match status" value="1"/>
</dbReference>
<dbReference type="Gene3D" id="1.10.150.240">
    <property type="entry name" value="Putative phosphatase, domain 2"/>
    <property type="match status" value="1"/>
</dbReference>
<dbReference type="GO" id="GO:0006281">
    <property type="term" value="P:DNA repair"/>
    <property type="evidence" value="ECO:0007669"/>
    <property type="project" value="TreeGrafter"/>
</dbReference>
<comment type="catalytic activity">
    <reaction evidence="1">
        <text>2-phosphoglycolate + H2O = glycolate + phosphate</text>
        <dbReference type="Rhea" id="RHEA:14369"/>
        <dbReference type="ChEBI" id="CHEBI:15377"/>
        <dbReference type="ChEBI" id="CHEBI:29805"/>
        <dbReference type="ChEBI" id="CHEBI:43474"/>
        <dbReference type="ChEBI" id="CHEBI:58033"/>
        <dbReference type="EC" id="3.1.3.18"/>
    </reaction>
</comment>
<gene>
    <name evidence="5" type="ORF">SAMN05444411_102113</name>
</gene>
<comment type="pathway">
    <text evidence="2">Organic acid metabolism; glycolate biosynthesis; glycolate from 2-phosphoglycolate: step 1/1.</text>
</comment>
<accession>A0A1H2W4W9</accession>
<dbReference type="GO" id="GO:0005829">
    <property type="term" value="C:cytosol"/>
    <property type="evidence" value="ECO:0007669"/>
    <property type="project" value="TreeGrafter"/>
</dbReference>
<dbReference type="InterPro" id="IPR036412">
    <property type="entry name" value="HAD-like_sf"/>
</dbReference>
<dbReference type="Proteomes" id="UP000199595">
    <property type="component" value="Unassembled WGS sequence"/>
</dbReference>
<evidence type="ECO:0000256" key="1">
    <source>
        <dbReference type="ARBA" id="ARBA00000830"/>
    </source>
</evidence>
<dbReference type="InterPro" id="IPR023214">
    <property type="entry name" value="HAD_sf"/>
</dbReference>
<dbReference type="EMBL" id="FNNJ01000002">
    <property type="protein sequence ID" value="SDW75712.1"/>
    <property type="molecule type" value="Genomic_DNA"/>
</dbReference>
<dbReference type="EC" id="3.1.3.18" evidence="4"/>
<dbReference type="Gene3D" id="3.40.50.1000">
    <property type="entry name" value="HAD superfamily/HAD-like"/>
    <property type="match status" value="1"/>
</dbReference>
<name>A0A1H2W4W9_9FLAO</name>
<dbReference type="AlphaFoldDB" id="A0A1H2W4W9"/>
<organism evidence="5 6">
    <name type="scientific">Lutibacter oricola</name>
    <dbReference type="NCBI Taxonomy" id="762486"/>
    <lineage>
        <taxon>Bacteria</taxon>
        <taxon>Pseudomonadati</taxon>
        <taxon>Bacteroidota</taxon>
        <taxon>Flavobacteriia</taxon>
        <taxon>Flavobacteriales</taxon>
        <taxon>Flavobacteriaceae</taxon>
        <taxon>Lutibacter</taxon>
    </lineage>
</organism>
<evidence type="ECO:0000256" key="4">
    <source>
        <dbReference type="ARBA" id="ARBA00013078"/>
    </source>
</evidence>
<sequence length="218" mass="25288">MSILNSYNNVIWDWNGTLLNDVQLCIEIVNDFLKIQNKTTLTIDSYKNAFDFPIIEYYKSVGLEFDEASFEELTHKFIYKYNSNVMKQPLHNHVLKVLDYCKTNNKTQYILTAANEKDVLKFINKFNITPYFKHITGLTNYRAESKTAIGIELMKQQQISTNSTVLIGDTTHDFEVAEQLNIDCILIANGHQNKERLERKSSKNTIVVSSLKELLYVQ</sequence>
<dbReference type="InterPro" id="IPR041492">
    <property type="entry name" value="HAD_2"/>
</dbReference>
<dbReference type="InterPro" id="IPR023198">
    <property type="entry name" value="PGP-like_dom2"/>
</dbReference>
<evidence type="ECO:0000313" key="5">
    <source>
        <dbReference type="EMBL" id="SDW75712.1"/>
    </source>
</evidence>
<dbReference type="InterPro" id="IPR050155">
    <property type="entry name" value="HAD-like_hydrolase_sf"/>
</dbReference>
<dbReference type="GO" id="GO:0008967">
    <property type="term" value="F:phosphoglycolate phosphatase activity"/>
    <property type="evidence" value="ECO:0007669"/>
    <property type="project" value="UniProtKB-EC"/>
</dbReference>
<keyword evidence="6" id="KW-1185">Reference proteome</keyword>
<dbReference type="STRING" id="762486.SAMN05444411_102113"/>
<dbReference type="PANTHER" id="PTHR43434">
    <property type="entry name" value="PHOSPHOGLYCOLATE PHOSPHATASE"/>
    <property type="match status" value="1"/>
</dbReference>
<proteinExistence type="inferred from homology"/>
<dbReference type="PANTHER" id="PTHR43434:SF1">
    <property type="entry name" value="PHOSPHOGLYCOLATE PHOSPHATASE"/>
    <property type="match status" value="1"/>
</dbReference>
<dbReference type="SFLD" id="SFLDS00003">
    <property type="entry name" value="Haloacid_Dehalogenase"/>
    <property type="match status" value="1"/>
</dbReference>
<dbReference type="RefSeq" id="WP_090120731.1">
    <property type="nucleotide sequence ID" value="NZ_FNNJ01000002.1"/>
</dbReference>
<evidence type="ECO:0000313" key="6">
    <source>
        <dbReference type="Proteomes" id="UP000199595"/>
    </source>
</evidence>
<protein>
    <recommendedName>
        <fullName evidence="4">phosphoglycolate phosphatase</fullName>
        <ecNumber evidence="4">3.1.3.18</ecNumber>
    </recommendedName>
</protein>
<dbReference type="Pfam" id="PF13419">
    <property type="entry name" value="HAD_2"/>
    <property type="match status" value="1"/>
</dbReference>
<evidence type="ECO:0000256" key="2">
    <source>
        <dbReference type="ARBA" id="ARBA00004818"/>
    </source>
</evidence>